<evidence type="ECO:0000313" key="5">
    <source>
        <dbReference type="Proteomes" id="UP001451303"/>
    </source>
</evidence>
<feature type="domain" description="Formyl transferase N-terminal" evidence="3">
    <location>
        <begin position="46"/>
        <end position="231"/>
    </location>
</feature>
<evidence type="ECO:0000313" key="4">
    <source>
        <dbReference type="EMBL" id="KAL0476089.1"/>
    </source>
</evidence>
<gene>
    <name evidence="4" type="ORF">QR685DRAFT_514451</name>
</gene>
<dbReference type="InterPro" id="IPR041711">
    <property type="entry name" value="Met-tRNA-FMT_N"/>
</dbReference>
<dbReference type="Gene3D" id="3.40.50.12230">
    <property type="match status" value="1"/>
</dbReference>
<accession>A0ABR3DTT9</accession>
<reference evidence="4 5" key="1">
    <citation type="submission" date="2023-09" db="EMBL/GenBank/DDBJ databases">
        <title>Multi-omics analysis of a traditional fermented food reveals byproduct-associated fungal strains for waste-to-food upcycling.</title>
        <authorList>
            <consortium name="Lawrence Berkeley National Laboratory"/>
            <person name="Rekdal V.M."/>
            <person name="Villalobos-Escobedo J.M."/>
            <person name="Rodriguez-Valeron N."/>
            <person name="Garcia M.O."/>
            <person name="Vasquez D.P."/>
            <person name="Damayanti I."/>
            <person name="Sorensen P.M."/>
            <person name="Baidoo E.E."/>
            <person name="De Carvalho A.C."/>
            <person name="Riley R."/>
            <person name="Lipzen A."/>
            <person name="He G."/>
            <person name="Yan M."/>
            <person name="Haridas S."/>
            <person name="Daum C."/>
            <person name="Yoshinaga Y."/>
            <person name="Ng V."/>
            <person name="Grigoriev I.V."/>
            <person name="Munk R."/>
            <person name="Nuraida L."/>
            <person name="Wijaya C.H."/>
            <person name="Morales P.-C."/>
            <person name="Keasling J.D."/>
        </authorList>
    </citation>
    <scope>NUCLEOTIDE SEQUENCE [LARGE SCALE GENOMIC DNA]</scope>
    <source>
        <strain evidence="4 5">FGSC 2613</strain>
    </source>
</reference>
<organism evidence="4 5">
    <name type="scientific">Neurospora intermedia</name>
    <dbReference type="NCBI Taxonomy" id="5142"/>
    <lineage>
        <taxon>Eukaryota</taxon>
        <taxon>Fungi</taxon>
        <taxon>Dikarya</taxon>
        <taxon>Ascomycota</taxon>
        <taxon>Pezizomycotina</taxon>
        <taxon>Sordariomycetes</taxon>
        <taxon>Sordariomycetidae</taxon>
        <taxon>Sordariales</taxon>
        <taxon>Sordariaceae</taxon>
        <taxon>Neurospora</taxon>
    </lineage>
</organism>
<dbReference type="PANTHER" id="PTHR11138:SF5">
    <property type="entry name" value="METHIONYL-TRNA FORMYLTRANSFERASE, MITOCHONDRIAL"/>
    <property type="match status" value="1"/>
</dbReference>
<evidence type="ECO:0000256" key="1">
    <source>
        <dbReference type="ARBA" id="ARBA00012261"/>
    </source>
</evidence>
<dbReference type="SUPFAM" id="SSF53328">
    <property type="entry name" value="Formyltransferase"/>
    <property type="match status" value="1"/>
</dbReference>
<dbReference type="PANTHER" id="PTHR11138">
    <property type="entry name" value="METHIONYL-TRNA FORMYLTRANSFERASE"/>
    <property type="match status" value="1"/>
</dbReference>
<name>A0ABR3DTT9_NEUIN</name>
<feature type="region of interest" description="Disordered" evidence="2">
    <location>
        <begin position="398"/>
        <end position="421"/>
    </location>
</feature>
<dbReference type="InterPro" id="IPR002376">
    <property type="entry name" value="Formyl_transf_N"/>
</dbReference>
<dbReference type="Pfam" id="PF00551">
    <property type="entry name" value="Formyl_trans_N"/>
    <property type="match status" value="1"/>
</dbReference>
<comment type="caution">
    <text evidence="4">The sequence shown here is derived from an EMBL/GenBank/DDBJ whole genome shotgun (WGS) entry which is preliminary data.</text>
</comment>
<dbReference type="EMBL" id="JAVLET010000001">
    <property type="protein sequence ID" value="KAL0476089.1"/>
    <property type="molecule type" value="Genomic_DNA"/>
</dbReference>
<dbReference type="Proteomes" id="UP001451303">
    <property type="component" value="Unassembled WGS sequence"/>
</dbReference>
<dbReference type="CDD" id="cd08646">
    <property type="entry name" value="FMT_core_Met-tRNA-FMT_N"/>
    <property type="match status" value="1"/>
</dbReference>
<keyword evidence="5" id="KW-1185">Reference proteome</keyword>
<dbReference type="InterPro" id="IPR036477">
    <property type="entry name" value="Formyl_transf_N_sf"/>
</dbReference>
<sequence length="520" mass="56103">MLLQRLTMPSGMRSSLSSLSQRASSSAFTRCSYSTKPDNKVSDPLRILFCGSDVFSCYSLKALHAEHKANPGLIKSIDVMVRPGKAFGRGYKEIRQVPIQNLAEELSLPIHIRDTFTGWSLPQSPDGEPINLIVAVSFGLFVPPRILNQARYGGLNVHPSLLPDLRGPAPLHHALLNRLSHTGVSLQTLSPQTFDAGTIIAQTPLPGIPIPPGCTVPQLHDLLAPLGAAMLVSSLQKGLHVPPLTPVIDNTIPISIPIPGNPPVPSPAGEKKRYTHAPKITKADQRWSILRHSAADAALRARVCGAGSLWASVYLPLPVAVTAAAKGSSSEKKGPHEEQLELELPLYYPHPLEESAKGSPKRIILEDVSELFIPSSSDDDAGLEGKYEVYRRIVESMNSGNSSSNEQLGLEPVSLPQSHTESPSDPLFWLLRLGEDEYVHVETTAAKGEKVTERKPRVSWALCTRLGLDGANEKDKGAVTFVIPEDGGNFGLLKVGRIKVEGKGAKPARQVLKELAVKVG</sequence>
<evidence type="ECO:0000259" key="3">
    <source>
        <dbReference type="Pfam" id="PF00551"/>
    </source>
</evidence>
<evidence type="ECO:0000256" key="2">
    <source>
        <dbReference type="SAM" id="MobiDB-lite"/>
    </source>
</evidence>
<dbReference type="EC" id="2.1.2.9" evidence="1"/>
<proteinExistence type="predicted"/>
<protein>
    <recommendedName>
        <fullName evidence="1">methionyl-tRNA formyltransferase</fullName>
        <ecNumber evidence="1">2.1.2.9</ecNumber>
    </recommendedName>
</protein>